<accession>A0ABS6JXF0</accession>
<feature type="compositionally biased region" description="Acidic residues" evidence="1">
    <location>
        <begin position="137"/>
        <end position="151"/>
    </location>
</feature>
<comment type="caution">
    <text evidence="2">The sequence shown here is derived from an EMBL/GenBank/DDBJ whole genome shotgun (WGS) entry which is preliminary data.</text>
</comment>
<keyword evidence="3" id="KW-1185">Reference proteome</keyword>
<evidence type="ECO:0000313" key="2">
    <source>
        <dbReference type="EMBL" id="MBU9722902.1"/>
    </source>
</evidence>
<feature type="region of interest" description="Disordered" evidence="1">
    <location>
        <begin position="127"/>
        <end position="151"/>
    </location>
</feature>
<gene>
    <name evidence="2" type="ORF">KS407_15905</name>
</gene>
<dbReference type="Proteomes" id="UP000790580">
    <property type="component" value="Unassembled WGS sequence"/>
</dbReference>
<dbReference type="RefSeq" id="WP_088073616.1">
    <property type="nucleotide sequence ID" value="NZ_JAHQCR010000063.1"/>
</dbReference>
<name>A0ABS6JXF0_9BACI</name>
<dbReference type="EMBL" id="JAHQCR010000063">
    <property type="protein sequence ID" value="MBU9722902.1"/>
    <property type="molecule type" value="Genomic_DNA"/>
</dbReference>
<protein>
    <submittedName>
        <fullName evidence="2">YtxH domain-containing protein</fullName>
    </submittedName>
</protein>
<evidence type="ECO:0000256" key="1">
    <source>
        <dbReference type="SAM" id="MobiDB-lite"/>
    </source>
</evidence>
<evidence type="ECO:0000313" key="3">
    <source>
        <dbReference type="Proteomes" id="UP000790580"/>
    </source>
</evidence>
<reference evidence="2 3" key="1">
    <citation type="submission" date="2021-06" db="EMBL/GenBank/DDBJ databases">
        <title>Bacillus sp. RD4P76, an endophyte from a halophyte.</title>
        <authorList>
            <person name="Sun J.-Q."/>
        </authorList>
    </citation>
    <scope>NUCLEOTIDE SEQUENCE [LARGE SCALE GENOMIC DNA]</scope>
    <source>
        <strain evidence="2 3">JCM 17098</strain>
    </source>
</reference>
<organism evidence="2 3">
    <name type="scientific">Evansella alkalicola</name>
    <dbReference type="NCBI Taxonomy" id="745819"/>
    <lineage>
        <taxon>Bacteria</taxon>
        <taxon>Bacillati</taxon>
        <taxon>Bacillota</taxon>
        <taxon>Bacilli</taxon>
        <taxon>Bacillales</taxon>
        <taxon>Bacillaceae</taxon>
        <taxon>Evansella</taxon>
    </lineage>
</organism>
<sequence>MTEQNNKSSWVKKTFILGAVAGSIYLISNKRARTKLSDNMYNIKNQSKQLYSVVKDNREQIIAQMKASGDKLSQVVEGASEDIKTIVETSQHMKDHTQVLLQTLKETQHEFSDLKDKLSGQGKLDTRSANELLPAGDEWDTGDTGDENIIQ</sequence>
<proteinExistence type="predicted"/>